<dbReference type="Proteomes" id="UP000062833">
    <property type="component" value="Chromosome"/>
</dbReference>
<dbReference type="InterPro" id="IPR011008">
    <property type="entry name" value="Dimeric_a/b-barrel"/>
</dbReference>
<keyword evidence="2" id="KW-0503">Monooxygenase</keyword>
<dbReference type="SUPFAM" id="SSF54909">
    <property type="entry name" value="Dimeric alpha+beta barrel"/>
    <property type="match status" value="1"/>
</dbReference>
<dbReference type="GO" id="GO:0004497">
    <property type="term" value="F:monooxygenase activity"/>
    <property type="evidence" value="ECO:0007669"/>
    <property type="project" value="UniProtKB-KW"/>
</dbReference>
<accession>A0A0M4QQ86</accession>
<reference evidence="3" key="1">
    <citation type="submission" date="2015-09" db="EMBL/GenBank/DDBJ databases">
        <title>Complete genome of Arthrobacter alpinus strain R3.8.</title>
        <authorList>
            <person name="See-Too W.S."/>
            <person name="Chan K.G."/>
        </authorList>
    </citation>
    <scope>NUCLEOTIDE SEQUENCE [LARGE SCALE GENOMIC DNA]</scope>
    <source>
        <strain evidence="3">R3.8</strain>
    </source>
</reference>
<organism evidence="2 3">
    <name type="scientific">Arthrobacter alpinus</name>
    <dbReference type="NCBI Taxonomy" id="656366"/>
    <lineage>
        <taxon>Bacteria</taxon>
        <taxon>Bacillati</taxon>
        <taxon>Actinomycetota</taxon>
        <taxon>Actinomycetes</taxon>
        <taxon>Micrococcales</taxon>
        <taxon>Micrococcaceae</taxon>
        <taxon>Arthrobacter</taxon>
    </lineage>
</organism>
<evidence type="ECO:0000313" key="2">
    <source>
        <dbReference type="EMBL" id="ALE93897.1"/>
    </source>
</evidence>
<evidence type="ECO:0000313" key="3">
    <source>
        <dbReference type="Proteomes" id="UP000062833"/>
    </source>
</evidence>
<gene>
    <name evidence="2" type="ORF">AOC05_01850</name>
</gene>
<dbReference type="InterPro" id="IPR007138">
    <property type="entry name" value="ABM_dom"/>
</dbReference>
<dbReference type="EMBL" id="CP012677">
    <property type="protein sequence ID" value="ALE93897.1"/>
    <property type="molecule type" value="Genomic_DNA"/>
</dbReference>
<dbReference type="AlphaFoldDB" id="A0A0M4QQ86"/>
<keyword evidence="2" id="KW-0560">Oxidoreductase</keyword>
<dbReference type="Pfam" id="PF03992">
    <property type="entry name" value="ABM"/>
    <property type="match status" value="1"/>
</dbReference>
<name>A0A0M4QQ86_9MICC</name>
<protein>
    <submittedName>
        <fullName evidence="2">Antibiotic biosynthesis monooxygenase</fullName>
    </submittedName>
</protein>
<sequence length="92" mass="10314">MKNINLTGQLICQSDEEMAVVTELLPRHIELARAELGCISFEVNQTSDPRVWNVSESFQDAGSFELHQVRVKVSDWGYVTAGIKRNYSVSGL</sequence>
<dbReference type="Gene3D" id="3.30.70.100">
    <property type="match status" value="1"/>
</dbReference>
<proteinExistence type="predicted"/>
<feature type="domain" description="ABM" evidence="1">
    <location>
        <begin position="19"/>
        <end position="68"/>
    </location>
</feature>
<dbReference type="OrthoDB" id="9812192at2"/>
<keyword evidence="3" id="KW-1185">Reference proteome</keyword>
<dbReference type="KEGG" id="aaq:AOC05_01850"/>
<evidence type="ECO:0000259" key="1">
    <source>
        <dbReference type="Pfam" id="PF03992"/>
    </source>
</evidence>
<dbReference type="PATRIC" id="fig|656366.3.peg.415"/>